<evidence type="ECO:0000313" key="1">
    <source>
        <dbReference type="EMBL" id="ETW97047.1"/>
    </source>
</evidence>
<dbReference type="EMBL" id="AZHX01002108">
    <property type="protein sequence ID" value="ETW97047.1"/>
    <property type="molecule type" value="Genomic_DNA"/>
</dbReference>
<dbReference type="PATRIC" id="fig|1429439.4.peg.7546"/>
<comment type="caution">
    <text evidence="1">The sequence shown here is derived from an EMBL/GenBank/DDBJ whole genome shotgun (WGS) entry which is preliminary data.</text>
</comment>
<evidence type="ECO:0008006" key="3">
    <source>
        <dbReference type="Google" id="ProtNLM"/>
    </source>
</evidence>
<accession>W4LGB6</accession>
<organism evidence="1 2">
    <name type="scientific">Candidatus Entotheonella gemina</name>
    <dbReference type="NCBI Taxonomy" id="1429439"/>
    <lineage>
        <taxon>Bacteria</taxon>
        <taxon>Pseudomonadati</taxon>
        <taxon>Nitrospinota/Tectimicrobiota group</taxon>
        <taxon>Candidatus Tectimicrobiota</taxon>
        <taxon>Candidatus Entotheonellia</taxon>
        <taxon>Candidatus Entotheonellales</taxon>
        <taxon>Candidatus Entotheonellaceae</taxon>
        <taxon>Candidatus Entotheonella</taxon>
    </lineage>
</organism>
<keyword evidence="2" id="KW-1185">Reference proteome</keyword>
<reference evidence="1 2" key="1">
    <citation type="journal article" date="2014" name="Nature">
        <title>An environmental bacterial taxon with a large and distinct metabolic repertoire.</title>
        <authorList>
            <person name="Wilson M.C."/>
            <person name="Mori T."/>
            <person name="Ruckert C."/>
            <person name="Uria A.R."/>
            <person name="Helf M.J."/>
            <person name="Takada K."/>
            <person name="Gernert C."/>
            <person name="Steffens U.A."/>
            <person name="Heycke N."/>
            <person name="Schmitt S."/>
            <person name="Rinke C."/>
            <person name="Helfrich E.J."/>
            <person name="Brachmann A.O."/>
            <person name="Gurgui C."/>
            <person name="Wakimoto T."/>
            <person name="Kracht M."/>
            <person name="Crusemann M."/>
            <person name="Hentschel U."/>
            <person name="Abe I."/>
            <person name="Matsunaga S."/>
            <person name="Kalinowski J."/>
            <person name="Takeyama H."/>
            <person name="Piel J."/>
        </authorList>
    </citation>
    <scope>NUCLEOTIDE SEQUENCE [LARGE SCALE GENOMIC DNA]</scope>
    <source>
        <strain evidence="2">TSY2</strain>
    </source>
</reference>
<gene>
    <name evidence="1" type="ORF">ETSY2_45290</name>
</gene>
<protein>
    <recommendedName>
        <fullName evidence="3">DUF4124 domain-containing protein</fullName>
    </recommendedName>
</protein>
<dbReference type="AlphaFoldDB" id="W4LGB6"/>
<dbReference type="Proteomes" id="UP000019140">
    <property type="component" value="Unassembled WGS sequence"/>
</dbReference>
<proteinExistence type="predicted"/>
<dbReference type="HOGENOM" id="CLU_1515210_0_0_7"/>
<name>W4LGB6_9BACT</name>
<evidence type="ECO:0000313" key="2">
    <source>
        <dbReference type="Proteomes" id="UP000019140"/>
    </source>
</evidence>
<sequence length="186" mass="20416">MQKRRLGLIAAGVLITASIWVAPALADMFYYRDAQGQLHLTNVWTRIPPAYRSQAARNRRPEQGGPAQVAGKMAKLVPAPSPKPLKEETLIQRAATASPHAAPVNARDFGLLSLRMSDFEVLQRLGPPAAINDVGENALASAGRRNRTIRITNSNQSWYYPGTARTPATRLEFQGGVLVSKKRLHR</sequence>